<comment type="caution">
    <text evidence="1">The sequence shown here is derived from an EMBL/GenBank/DDBJ whole genome shotgun (WGS) entry which is preliminary data.</text>
</comment>
<reference evidence="1 2" key="1">
    <citation type="submission" date="2019-04" db="EMBL/GenBank/DDBJ databases">
        <title>Lysinibacillus genome sequencing.</title>
        <authorList>
            <person name="Dunlap C."/>
        </authorList>
    </citation>
    <scope>NUCLEOTIDE SEQUENCE [LARGE SCALE GENOMIC DNA]</scope>
    <source>
        <strain evidence="1 2">CCTCC AB 2010389</strain>
    </source>
</reference>
<name>A0A4U2Z2Z0_9BACI</name>
<accession>A0A4U2Z2Z0</accession>
<gene>
    <name evidence="1" type="ORF">FC756_10320</name>
</gene>
<proteinExistence type="predicted"/>
<dbReference type="EMBL" id="SZPU01000035">
    <property type="protein sequence ID" value="TKI68536.1"/>
    <property type="molecule type" value="Genomic_DNA"/>
</dbReference>
<organism evidence="1 2">
    <name type="scientific">Lysinibacillus mangiferihumi</name>
    <dbReference type="NCBI Taxonomy" id="1130819"/>
    <lineage>
        <taxon>Bacteria</taxon>
        <taxon>Bacillati</taxon>
        <taxon>Bacillota</taxon>
        <taxon>Bacilli</taxon>
        <taxon>Bacillales</taxon>
        <taxon>Bacillaceae</taxon>
        <taxon>Lysinibacillus</taxon>
    </lineage>
</organism>
<sequence length="60" mass="7162">MVTCTYSINMKERKTYVEKTKYLKKFKLNSNPICRCHCCFGCKCKPPFLPFPPIRRNARQ</sequence>
<keyword evidence="2" id="KW-1185">Reference proteome</keyword>
<dbReference type="AlphaFoldDB" id="A0A4U2Z2Z0"/>
<protein>
    <submittedName>
        <fullName evidence="1">Uncharacterized protein</fullName>
    </submittedName>
</protein>
<dbReference type="Proteomes" id="UP000308744">
    <property type="component" value="Unassembled WGS sequence"/>
</dbReference>
<evidence type="ECO:0000313" key="2">
    <source>
        <dbReference type="Proteomes" id="UP000308744"/>
    </source>
</evidence>
<evidence type="ECO:0000313" key="1">
    <source>
        <dbReference type="EMBL" id="TKI68536.1"/>
    </source>
</evidence>